<dbReference type="EC" id="6.3.5.-" evidence="2"/>
<dbReference type="GO" id="GO:0032543">
    <property type="term" value="P:mitochondrial translation"/>
    <property type="evidence" value="ECO:0007669"/>
    <property type="project" value="UniProtKB-UniRule"/>
</dbReference>
<keyword evidence="1 2" id="KW-0547">Nucleotide-binding</keyword>
<comment type="similarity">
    <text evidence="2">Belongs to the GatC family.</text>
</comment>
<dbReference type="EMBL" id="JAWZYT010001614">
    <property type="protein sequence ID" value="KAK4310633.1"/>
    <property type="molecule type" value="Genomic_DNA"/>
</dbReference>
<evidence type="ECO:0000256" key="1">
    <source>
        <dbReference type="ARBA" id="ARBA00022741"/>
    </source>
</evidence>
<dbReference type="InterPro" id="IPR036113">
    <property type="entry name" value="Asp/Glu-ADT_sf_sub_c"/>
</dbReference>
<proteinExistence type="inferred from homology"/>
<dbReference type="Proteomes" id="UP001292094">
    <property type="component" value="Unassembled WGS sequence"/>
</dbReference>
<keyword evidence="2" id="KW-0067">ATP-binding</keyword>
<comment type="function">
    <text evidence="2">Allows the formation of correctly charged Gln-tRNA(Gln) through the transamidation of misacylated Glu-tRNA(Gln) in the mitochondria. The reaction takes place in the presence of glutamine and ATP through an activated gamma-phospho-Glu-tRNA(Gln).</text>
</comment>
<dbReference type="GO" id="GO:0070681">
    <property type="term" value="P:glutaminyl-tRNAGln biosynthesis via transamidation"/>
    <property type="evidence" value="ECO:0007669"/>
    <property type="project" value="UniProtKB-UniRule"/>
</dbReference>
<dbReference type="SUPFAM" id="SSF141000">
    <property type="entry name" value="Glu-tRNAGln amidotransferase C subunit"/>
    <property type="match status" value="1"/>
</dbReference>
<dbReference type="GO" id="GO:0005524">
    <property type="term" value="F:ATP binding"/>
    <property type="evidence" value="ECO:0007669"/>
    <property type="project" value="UniProtKB-KW"/>
</dbReference>
<gene>
    <name evidence="3" type="ORF">Pmani_017820</name>
</gene>
<keyword evidence="2" id="KW-0496">Mitochondrion</keyword>
<dbReference type="AlphaFoldDB" id="A0AAE1PLM8"/>
<dbReference type="PANTHER" id="PTHR15004:SF0">
    <property type="entry name" value="GLUTAMYL-TRNA(GLN) AMIDOTRANSFERASE SUBUNIT C, MITOCHONDRIAL"/>
    <property type="match status" value="1"/>
</dbReference>
<dbReference type="GO" id="GO:0006450">
    <property type="term" value="P:regulation of translational fidelity"/>
    <property type="evidence" value="ECO:0007669"/>
    <property type="project" value="InterPro"/>
</dbReference>
<dbReference type="HAMAP" id="MF_00122">
    <property type="entry name" value="GatC"/>
    <property type="match status" value="1"/>
</dbReference>
<evidence type="ECO:0000256" key="2">
    <source>
        <dbReference type="HAMAP-Rule" id="MF_03149"/>
    </source>
</evidence>
<sequence>MSVTNLGRAFITNTHTTTKMNLLRVKRIPAIITQRNLNVCMSVFGSDSQSLVPQKPVVRTTSTGRPNLPPKTVVDLRLVRHLEKLSLVDFGNREGIAVLEAAISQADQLSVIDTEGVEPMISVLENRCVPLSEDKVNEETLSDEVLACSHTLVDEYFVVPPGNITHTQEKEYHTNLNLT</sequence>
<reference evidence="3" key="1">
    <citation type="submission" date="2023-11" db="EMBL/GenBank/DDBJ databases">
        <title>Genome assemblies of two species of porcelain crab, Petrolisthes cinctipes and Petrolisthes manimaculis (Anomura: Porcellanidae).</title>
        <authorList>
            <person name="Angst P."/>
        </authorList>
    </citation>
    <scope>NUCLEOTIDE SEQUENCE</scope>
    <source>
        <strain evidence="3">PB745_02</strain>
        <tissue evidence="3">Gill</tissue>
    </source>
</reference>
<comment type="catalytic activity">
    <reaction evidence="2">
        <text>L-glutamyl-tRNA(Gln) + L-glutamine + ATP + H2O = L-glutaminyl-tRNA(Gln) + L-glutamate + ADP + phosphate + H(+)</text>
        <dbReference type="Rhea" id="RHEA:17521"/>
        <dbReference type="Rhea" id="RHEA-COMP:9681"/>
        <dbReference type="Rhea" id="RHEA-COMP:9684"/>
        <dbReference type="ChEBI" id="CHEBI:15377"/>
        <dbReference type="ChEBI" id="CHEBI:15378"/>
        <dbReference type="ChEBI" id="CHEBI:29985"/>
        <dbReference type="ChEBI" id="CHEBI:30616"/>
        <dbReference type="ChEBI" id="CHEBI:43474"/>
        <dbReference type="ChEBI" id="CHEBI:58359"/>
        <dbReference type="ChEBI" id="CHEBI:78520"/>
        <dbReference type="ChEBI" id="CHEBI:78521"/>
        <dbReference type="ChEBI" id="CHEBI:456216"/>
    </reaction>
</comment>
<dbReference type="PANTHER" id="PTHR15004">
    <property type="entry name" value="GLUTAMYL-TRNA(GLN) AMIDOTRANSFERASE SUBUNIT C, MITOCHONDRIAL"/>
    <property type="match status" value="1"/>
</dbReference>
<name>A0AAE1PLM8_9EUCA</name>
<dbReference type="InterPro" id="IPR003837">
    <property type="entry name" value="GatC"/>
</dbReference>
<dbReference type="Pfam" id="PF02686">
    <property type="entry name" value="GatC"/>
    <property type="match status" value="1"/>
</dbReference>
<organism evidence="3 4">
    <name type="scientific">Petrolisthes manimaculis</name>
    <dbReference type="NCBI Taxonomy" id="1843537"/>
    <lineage>
        <taxon>Eukaryota</taxon>
        <taxon>Metazoa</taxon>
        <taxon>Ecdysozoa</taxon>
        <taxon>Arthropoda</taxon>
        <taxon>Crustacea</taxon>
        <taxon>Multicrustacea</taxon>
        <taxon>Malacostraca</taxon>
        <taxon>Eumalacostraca</taxon>
        <taxon>Eucarida</taxon>
        <taxon>Decapoda</taxon>
        <taxon>Pleocyemata</taxon>
        <taxon>Anomura</taxon>
        <taxon>Galatheoidea</taxon>
        <taxon>Porcellanidae</taxon>
        <taxon>Petrolisthes</taxon>
    </lineage>
</organism>
<protein>
    <recommendedName>
        <fullName evidence="2">Glutamyl-tRNA(Gln) amidotransferase subunit C, mitochondrial</fullName>
        <shortName evidence="2">Glu-AdT subunit C</shortName>
        <ecNumber evidence="2">6.3.5.-</ecNumber>
    </recommendedName>
</protein>
<comment type="caution">
    <text evidence="3">The sequence shown here is derived from an EMBL/GenBank/DDBJ whole genome shotgun (WGS) entry which is preliminary data.</text>
</comment>
<accession>A0AAE1PLM8</accession>
<comment type="subcellular location">
    <subcellularLocation>
        <location evidence="2">Mitochondrion</location>
    </subcellularLocation>
</comment>
<dbReference type="GO" id="GO:0005739">
    <property type="term" value="C:mitochondrion"/>
    <property type="evidence" value="ECO:0007669"/>
    <property type="project" value="UniProtKB-SubCell"/>
</dbReference>
<evidence type="ECO:0000313" key="3">
    <source>
        <dbReference type="EMBL" id="KAK4310633.1"/>
    </source>
</evidence>
<dbReference type="GO" id="GO:0050567">
    <property type="term" value="F:glutaminyl-tRNA synthase (glutamine-hydrolyzing) activity"/>
    <property type="evidence" value="ECO:0007669"/>
    <property type="project" value="UniProtKB-UniRule"/>
</dbReference>
<comment type="subunit">
    <text evidence="2">Subunit of the heterotrimeric GatCAB amidotransferase (AdT) complex, composed of A, B and C subunits.</text>
</comment>
<evidence type="ECO:0000313" key="4">
    <source>
        <dbReference type="Proteomes" id="UP001292094"/>
    </source>
</evidence>
<keyword evidence="2" id="KW-0648">Protein biosynthesis</keyword>
<keyword evidence="4" id="KW-1185">Reference proteome</keyword>
<dbReference type="GO" id="GO:0030956">
    <property type="term" value="C:glutamyl-tRNA(Gln) amidotransferase complex"/>
    <property type="evidence" value="ECO:0007669"/>
    <property type="project" value="UniProtKB-UniRule"/>
</dbReference>
<keyword evidence="2" id="KW-0436">Ligase</keyword>